<dbReference type="PROSITE" id="PS00018">
    <property type="entry name" value="EF_HAND_1"/>
    <property type="match status" value="1"/>
</dbReference>
<dbReference type="Proteomes" id="UP000320176">
    <property type="component" value="Unassembled WGS sequence"/>
</dbReference>
<organism evidence="5 6">
    <name type="scientific">Stieleria varia</name>
    <dbReference type="NCBI Taxonomy" id="2528005"/>
    <lineage>
        <taxon>Bacteria</taxon>
        <taxon>Pseudomonadati</taxon>
        <taxon>Planctomycetota</taxon>
        <taxon>Planctomycetia</taxon>
        <taxon>Pirellulales</taxon>
        <taxon>Pirellulaceae</taxon>
        <taxon>Stieleria</taxon>
    </lineage>
</organism>
<evidence type="ECO:0000259" key="4">
    <source>
        <dbReference type="PROSITE" id="PS51352"/>
    </source>
</evidence>
<dbReference type="GO" id="GO:0016715">
    <property type="term" value="F:oxidoreductase activity, acting on paired donors, with incorporation or reduction of molecular oxygen, reduced ascorbate as one donor, and incorporation of one atom of oxygen"/>
    <property type="evidence" value="ECO:0007669"/>
    <property type="project" value="InterPro"/>
</dbReference>
<dbReference type="InterPro" id="IPR008977">
    <property type="entry name" value="PHM/PNGase_F_dom_sf"/>
</dbReference>
<dbReference type="AlphaFoldDB" id="A0A5C6A5J5"/>
<dbReference type="PROSITE" id="PS50222">
    <property type="entry name" value="EF_HAND_2"/>
    <property type="match status" value="1"/>
</dbReference>
<evidence type="ECO:0000256" key="2">
    <source>
        <dbReference type="SAM" id="SignalP"/>
    </source>
</evidence>
<dbReference type="InterPro" id="IPR036249">
    <property type="entry name" value="Thioredoxin-like_sf"/>
</dbReference>
<dbReference type="SUPFAM" id="SSF47473">
    <property type="entry name" value="EF-hand"/>
    <property type="match status" value="1"/>
</dbReference>
<evidence type="ECO:0000313" key="6">
    <source>
        <dbReference type="Proteomes" id="UP000320176"/>
    </source>
</evidence>
<dbReference type="Pfam" id="PF03712">
    <property type="entry name" value="Cu2_monoox_C"/>
    <property type="match status" value="1"/>
</dbReference>
<dbReference type="Pfam" id="PF08534">
    <property type="entry name" value="Redoxin"/>
    <property type="match status" value="1"/>
</dbReference>
<dbReference type="OrthoDB" id="9788721at2"/>
<dbReference type="PROSITE" id="PS51352">
    <property type="entry name" value="THIOREDOXIN_2"/>
    <property type="match status" value="1"/>
</dbReference>
<dbReference type="RefSeq" id="WP_146522419.1">
    <property type="nucleotide sequence ID" value="NZ_CP151726.1"/>
</dbReference>
<dbReference type="Gene3D" id="2.60.120.310">
    <property type="entry name" value="Copper type II, ascorbate-dependent monooxygenase, N-terminal domain"/>
    <property type="match status" value="1"/>
</dbReference>
<dbReference type="Gene3D" id="3.40.30.10">
    <property type="entry name" value="Glutaredoxin"/>
    <property type="match status" value="1"/>
</dbReference>
<feature type="signal peptide" evidence="2">
    <location>
        <begin position="1"/>
        <end position="21"/>
    </location>
</feature>
<dbReference type="InterPro" id="IPR036909">
    <property type="entry name" value="Cyt_c-like_dom_sf"/>
</dbReference>
<proteinExistence type="predicted"/>
<dbReference type="SUPFAM" id="SSF49742">
    <property type="entry name" value="PHM/PNGase F"/>
    <property type="match status" value="2"/>
</dbReference>
<evidence type="ECO:0000313" key="5">
    <source>
        <dbReference type="EMBL" id="TWT94587.1"/>
    </source>
</evidence>
<dbReference type="Gene3D" id="2.60.120.230">
    <property type="match status" value="1"/>
</dbReference>
<dbReference type="GO" id="GO:0009055">
    <property type="term" value="F:electron transfer activity"/>
    <property type="evidence" value="ECO:0007669"/>
    <property type="project" value="InterPro"/>
</dbReference>
<keyword evidence="1" id="KW-1015">Disulfide bond</keyword>
<feature type="domain" description="EF-hand" evidence="3">
    <location>
        <begin position="625"/>
        <end position="660"/>
    </location>
</feature>
<feature type="chain" id="PRO_5022775332" evidence="2">
    <location>
        <begin position="22"/>
        <end position="679"/>
    </location>
</feature>
<dbReference type="InterPro" id="IPR002048">
    <property type="entry name" value="EF_hand_dom"/>
</dbReference>
<dbReference type="InterPro" id="IPR036939">
    <property type="entry name" value="Cu2_ascorb_mOase_N_sf"/>
</dbReference>
<keyword evidence="6" id="KW-1185">Reference proteome</keyword>
<comment type="caution">
    <text evidence="5">The sequence shown here is derived from an EMBL/GenBank/DDBJ whole genome shotgun (WGS) entry which is preliminary data.</text>
</comment>
<dbReference type="GO" id="GO:0020037">
    <property type="term" value="F:heme binding"/>
    <property type="evidence" value="ECO:0007669"/>
    <property type="project" value="InterPro"/>
</dbReference>
<evidence type="ECO:0000256" key="1">
    <source>
        <dbReference type="ARBA" id="ARBA00023157"/>
    </source>
</evidence>
<keyword evidence="2" id="KW-0732">Signal</keyword>
<dbReference type="GO" id="GO:0005507">
    <property type="term" value="F:copper ion binding"/>
    <property type="evidence" value="ECO:0007669"/>
    <property type="project" value="InterPro"/>
</dbReference>
<name>A0A5C6A5J5_9BACT</name>
<feature type="domain" description="Thioredoxin" evidence="4">
    <location>
        <begin position="49"/>
        <end position="197"/>
    </location>
</feature>
<dbReference type="InterPro" id="IPR013766">
    <property type="entry name" value="Thioredoxin_domain"/>
</dbReference>
<dbReference type="InterPro" id="IPR018247">
    <property type="entry name" value="EF_Hand_1_Ca_BS"/>
</dbReference>
<dbReference type="InterPro" id="IPR024548">
    <property type="entry name" value="Cu2_monoox_C"/>
</dbReference>
<sequence precursor="true">MDSQFKRLTLTGLCLIGLSVAAPIHATAESGDAAADVRSGPEPIKPTEHGVGRLIENVSFTDLDGATHRLSDFADHKATVIAMTGTGCPLCKKYSPTLARLQSEFQDKDVAFVLVNPNESESVAVLREAIQTHGFSGLYVRDDQEVLTRALGATTTTEVFVLDAARTLVYRGAVDDQYSFGYALDAPKRNFLADALTAVLAGERPEVAATTAPGCELLLVEIEDTESTDSAAAVTFHNRVSRVLQDNCQQCHRDNGLAPFPLTTYEDTKDYAAMIANVVQRQIMPPWFAAPHNTAESKLEIRWSNDRSLPQEDRDALLAWVAAGAPEGDEADAPLPRRFSDEWEIGQPDLIVEIPDPITVKASGQMPYRHARVATSFAEDRWVQAVEIQPTDRAVVHHVLVFIQDGKKAINEDAGFFAAYVPGNTSQRYPTGMAKKLPAGSSLVFQLHYTPNGTETVDQTRLGIVFADKPPTRVIRNAGISNHRISIPAGAGNHPESASLKVPTDVRVLSFMPHMHLRGKAFRYTVTMPDGQREVLLDVPRYDFNWQLEYRLAQPLDIPKGSQIDVTGWFDNSESNPANPDPTETVRWGPQTDDEMLLGYVEYFVTTETAASDSDESPASDDVSLSPSFLEKSFQRADQNGDGKVTREEFPRPLLFRRLDRNNDGVLLLDEVLESSRAN</sequence>
<evidence type="ECO:0000259" key="3">
    <source>
        <dbReference type="PROSITE" id="PS50222"/>
    </source>
</evidence>
<dbReference type="InterPro" id="IPR013740">
    <property type="entry name" value="Redoxin"/>
</dbReference>
<accession>A0A5C6A5J5</accession>
<dbReference type="SUPFAM" id="SSF46626">
    <property type="entry name" value="Cytochrome c"/>
    <property type="match status" value="1"/>
</dbReference>
<dbReference type="Pfam" id="PF13202">
    <property type="entry name" value="EF-hand_5"/>
    <property type="match status" value="1"/>
</dbReference>
<reference evidence="5 6" key="1">
    <citation type="submission" date="2019-02" db="EMBL/GenBank/DDBJ databases">
        <title>Deep-cultivation of Planctomycetes and their phenomic and genomic characterization uncovers novel biology.</title>
        <authorList>
            <person name="Wiegand S."/>
            <person name="Jogler M."/>
            <person name="Boedeker C."/>
            <person name="Pinto D."/>
            <person name="Vollmers J."/>
            <person name="Rivas-Marin E."/>
            <person name="Kohn T."/>
            <person name="Peeters S.H."/>
            <person name="Heuer A."/>
            <person name="Rast P."/>
            <person name="Oberbeckmann S."/>
            <person name="Bunk B."/>
            <person name="Jeske O."/>
            <person name="Meyerdierks A."/>
            <person name="Storesund J.E."/>
            <person name="Kallscheuer N."/>
            <person name="Luecker S."/>
            <person name="Lage O.M."/>
            <person name="Pohl T."/>
            <person name="Merkel B.J."/>
            <person name="Hornburger P."/>
            <person name="Mueller R.-W."/>
            <person name="Bruemmer F."/>
            <person name="Labrenz M."/>
            <person name="Spormann A.M."/>
            <person name="Op Den Camp H."/>
            <person name="Overmann J."/>
            <person name="Amann R."/>
            <person name="Jetten M.S.M."/>
            <person name="Mascher T."/>
            <person name="Medema M.H."/>
            <person name="Devos D.P."/>
            <person name="Kaster A.-K."/>
            <person name="Ovreas L."/>
            <person name="Rohde M."/>
            <person name="Galperin M.Y."/>
            <person name="Jogler C."/>
        </authorList>
    </citation>
    <scope>NUCLEOTIDE SEQUENCE [LARGE SCALE GENOMIC DNA]</scope>
    <source>
        <strain evidence="5 6">Pla52n</strain>
    </source>
</reference>
<dbReference type="EMBL" id="SJPN01000007">
    <property type="protein sequence ID" value="TWT94587.1"/>
    <property type="molecule type" value="Genomic_DNA"/>
</dbReference>
<dbReference type="InterPro" id="IPR011992">
    <property type="entry name" value="EF-hand-dom_pair"/>
</dbReference>
<gene>
    <name evidence="5" type="ORF">Pla52n_54080</name>
</gene>
<dbReference type="InterPro" id="IPR047262">
    <property type="entry name" value="PRX-like1"/>
</dbReference>
<dbReference type="GO" id="GO:0005509">
    <property type="term" value="F:calcium ion binding"/>
    <property type="evidence" value="ECO:0007669"/>
    <property type="project" value="InterPro"/>
</dbReference>
<dbReference type="PANTHER" id="PTHR43640">
    <property type="entry name" value="OS07G0260300 PROTEIN"/>
    <property type="match status" value="1"/>
</dbReference>
<dbReference type="SUPFAM" id="SSF52833">
    <property type="entry name" value="Thioredoxin-like"/>
    <property type="match status" value="1"/>
</dbReference>
<dbReference type="InterPro" id="IPR014784">
    <property type="entry name" value="Cu2_ascorb_mOase-like_C"/>
</dbReference>
<dbReference type="PANTHER" id="PTHR43640:SF1">
    <property type="entry name" value="THIOREDOXIN-DEPENDENT PEROXIREDOXIN"/>
    <property type="match status" value="1"/>
</dbReference>
<dbReference type="Gene3D" id="1.10.238.10">
    <property type="entry name" value="EF-hand"/>
    <property type="match status" value="1"/>
</dbReference>
<protein>
    <submittedName>
        <fullName evidence="5">Thiol-disulfide oxidoreductase</fullName>
    </submittedName>
</protein>